<keyword evidence="2" id="KW-1185">Reference proteome</keyword>
<reference evidence="1 2" key="1">
    <citation type="journal article" date="2020" name="ISME J.">
        <title>Comparative genomics reveals insights into cyanobacterial evolution and habitat adaptation.</title>
        <authorList>
            <person name="Chen M.Y."/>
            <person name="Teng W.K."/>
            <person name="Zhao L."/>
            <person name="Hu C.X."/>
            <person name="Zhou Y.K."/>
            <person name="Han B.P."/>
            <person name="Song L.R."/>
            <person name="Shu W.S."/>
        </authorList>
    </citation>
    <scope>NUCLEOTIDE SEQUENCE [LARGE SCALE GENOMIC DNA]</scope>
    <source>
        <strain evidence="1 2">FACHB-288</strain>
    </source>
</reference>
<dbReference type="RefSeq" id="WP_190549303.1">
    <property type="nucleotide sequence ID" value="NZ_CAWPNO010000002.1"/>
</dbReference>
<evidence type="ECO:0000313" key="1">
    <source>
        <dbReference type="EMBL" id="MBD2195489.1"/>
    </source>
</evidence>
<gene>
    <name evidence="1" type="ORF">H6G24_08310</name>
</gene>
<name>A0ABR8A6N5_9CYAN</name>
<dbReference type="EMBL" id="JACJQH010000010">
    <property type="protein sequence ID" value="MBD2195489.1"/>
    <property type="molecule type" value="Genomic_DNA"/>
</dbReference>
<sequence>MLDQMFLGVNLVEKILDQLQEEDRRKHEQKLQELSIIADSNIRDQFAAELLMDKILAPIEKAQFQIHDAAKHAQYMAEVIGYHYSDHGLTKEQASKISSQFRFLAVQLTAASSLHNLRLIYQAITLFLDHISVFKHRERKYSIEREVREGILDRLNTCIANYENFQRRTVLFSGGNLDNTLKPHPSKLPLPPS</sequence>
<proteinExistence type="predicted"/>
<dbReference type="Proteomes" id="UP000658514">
    <property type="component" value="Unassembled WGS sequence"/>
</dbReference>
<accession>A0ABR8A6N5</accession>
<organism evidence="1 2">
    <name type="scientific">Calothrix parietina FACHB-288</name>
    <dbReference type="NCBI Taxonomy" id="2692896"/>
    <lineage>
        <taxon>Bacteria</taxon>
        <taxon>Bacillati</taxon>
        <taxon>Cyanobacteriota</taxon>
        <taxon>Cyanophyceae</taxon>
        <taxon>Nostocales</taxon>
        <taxon>Calotrichaceae</taxon>
        <taxon>Calothrix</taxon>
    </lineage>
</organism>
<evidence type="ECO:0000313" key="2">
    <source>
        <dbReference type="Proteomes" id="UP000658514"/>
    </source>
</evidence>
<comment type="caution">
    <text evidence="1">The sequence shown here is derived from an EMBL/GenBank/DDBJ whole genome shotgun (WGS) entry which is preliminary data.</text>
</comment>
<protein>
    <submittedName>
        <fullName evidence="1">Uncharacterized protein</fullName>
    </submittedName>
</protein>